<dbReference type="Proteomes" id="UP001314205">
    <property type="component" value="Unassembled WGS sequence"/>
</dbReference>
<sequence>MSLSNSYKCSNMEGTISYRLIYNCTIIALFYQDDLQEALRYGNLRNELRNIIQTAFEKVEEKVAELNEERENIVDEGPDNPLEFVALKAVNSMEDLNNFNLVEADISEMNEEAMVDKLNSDQKKSI</sequence>
<proteinExistence type="predicted"/>
<gene>
    <name evidence="2" type="ORF">PARMNEM_LOCUS7404</name>
</gene>
<evidence type="ECO:0000313" key="2">
    <source>
        <dbReference type="EMBL" id="CAK1586450.1"/>
    </source>
</evidence>
<dbReference type="EMBL" id="CAVLGL010000080">
    <property type="protein sequence ID" value="CAK1586450.1"/>
    <property type="molecule type" value="Genomic_DNA"/>
</dbReference>
<evidence type="ECO:0000256" key="1">
    <source>
        <dbReference type="SAM" id="Coils"/>
    </source>
</evidence>
<keyword evidence="1" id="KW-0175">Coiled coil</keyword>
<protein>
    <submittedName>
        <fullName evidence="2">Uncharacterized protein</fullName>
    </submittedName>
</protein>
<name>A0AAV1KVB6_9NEOP</name>
<reference evidence="2 3" key="1">
    <citation type="submission" date="2023-11" db="EMBL/GenBank/DDBJ databases">
        <authorList>
            <person name="Hedman E."/>
            <person name="Englund M."/>
            <person name="Stromberg M."/>
            <person name="Nyberg Akerstrom W."/>
            <person name="Nylinder S."/>
            <person name="Jareborg N."/>
            <person name="Kallberg Y."/>
            <person name="Kronander E."/>
        </authorList>
    </citation>
    <scope>NUCLEOTIDE SEQUENCE [LARGE SCALE GENOMIC DNA]</scope>
</reference>
<keyword evidence="3" id="KW-1185">Reference proteome</keyword>
<organism evidence="2 3">
    <name type="scientific">Parnassius mnemosyne</name>
    <name type="common">clouded apollo</name>
    <dbReference type="NCBI Taxonomy" id="213953"/>
    <lineage>
        <taxon>Eukaryota</taxon>
        <taxon>Metazoa</taxon>
        <taxon>Ecdysozoa</taxon>
        <taxon>Arthropoda</taxon>
        <taxon>Hexapoda</taxon>
        <taxon>Insecta</taxon>
        <taxon>Pterygota</taxon>
        <taxon>Neoptera</taxon>
        <taxon>Endopterygota</taxon>
        <taxon>Lepidoptera</taxon>
        <taxon>Glossata</taxon>
        <taxon>Ditrysia</taxon>
        <taxon>Papilionoidea</taxon>
        <taxon>Papilionidae</taxon>
        <taxon>Parnassiinae</taxon>
        <taxon>Parnassini</taxon>
        <taxon>Parnassius</taxon>
        <taxon>Driopa</taxon>
    </lineage>
</organism>
<comment type="caution">
    <text evidence="2">The sequence shown here is derived from an EMBL/GenBank/DDBJ whole genome shotgun (WGS) entry which is preliminary data.</text>
</comment>
<accession>A0AAV1KVB6</accession>
<evidence type="ECO:0000313" key="3">
    <source>
        <dbReference type="Proteomes" id="UP001314205"/>
    </source>
</evidence>
<feature type="coiled-coil region" evidence="1">
    <location>
        <begin position="49"/>
        <end position="76"/>
    </location>
</feature>
<dbReference type="AlphaFoldDB" id="A0AAV1KVB6"/>